<reference evidence="2 3" key="1">
    <citation type="submission" date="2024-05" db="EMBL/GenBank/DDBJ databases">
        <title>Long read based assembly of the Candida bracarensis genome reveals expanded adhesin content.</title>
        <authorList>
            <person name="Marcet-Houben M."/>
            <person name="Ksiezopolska E."/>
            <person name="Gabaldon T."/>
        </authorList>
    </citation>
    <scope>NUCLEOTIDE SEQUENCE [LARGE SCALE GENOMIC DNA]</scope>
    <source>
        <strain evidence="2 3">CBM6</strain>
    </source>
</reference>
<dbReference type="Gene3D" id="3.10.20.90">
    <property type="entry name" value="Phosphatidylinositol 3-kinase Catalytic Subunit, Chain A, domain 1"/>
    <property type="match status" value="1"/>
</dbReference>
<dbReference type="PANTHER" id="PTHR46424:SF1">
    <property type="entry name" value="UBX DOMAIN-CONTAINING PROTEIN 4"/>
    <property type="match status" value="1"/>
</dbReference>
<proteinExistence type="predicted"/>
<dbReference type="EMBL" id="JBEVYD010000005">
    <property type="protein sequence ID" value="KAL3232733.1"/>
    <property type="molecule type" value="Genomic_DNA"/>
</dbReference>
<evidence type="ECO:0000313" key="2">
    <source>
        <dbReference type="EMBL" id="KAL3232733.1"/>
    </source>
</evidence>
<protein>
    <submittedName>
        <fullName evidence="2">K6-linked polyubiquitin modification-dependent protein binding</fullName>
    </submittedName>
</protein>
<accession>A0ABR4NVM0</accession>
<dbReference type="InterPro" id="IPR029071">
    <property type="entry name" value="Ubiquitin-like_domsf"/>
</dbReference>
<feature type="domain" description="UBX" evidence="1">
    <location>
        <begin position="147"/>
        <end position="225"/>
    </location>
</feature>
<sequence>MEIEDKLWNCVRYRTRLVVVVLPQGSKSEPIKAMHDKEETIEIVPGTKSFSTFERLYGPVSIPSYNIIDPNGEVYTTSNINDLQRKLMDGSHNKVTKYETSSQDIERRRILDLIEADKLERQNKHFGETNVMKPLDLVDKFKNERILDTDTCTLQIRFTNGDSVRYTFDSSSTLKSVREWLNDLRTDGEVPYLFHRNIPRMDYKPEDELKTLAELDLTPRSILMMKPNDLRPRTRIQKKKKSRRSSMLKEFIVRLKKCWIDDQDSEENNNGLMGDIIKTNDEQPPNPLIHRTSTDISNKSSLVGNGQYNSLLEMNQELDTPNDPTILNGSTIKFKKSFELGGDLPSRAQSPIAF</sequence>
<dbReference type="Proteomes" id="UP001623330">
    <property type="component" value="Unassembled WGS sequence"/>
</dbReference>
<comment type="caution">
    <text evidence="2">The sequence shown here is derived from an EMBL/GenBank/DDBJ whole genome shotgun (WGS) entry which is preliminary data.</text>
</comment>
<dbReference type="CDD" id="cd01767">
    <property type="entry name" value="UBX"/>
    <property type="match status" value="1"/>
</dbReference>
<dbReference type="PANTHER" id="PTHR46424">
    <property type="entry name" value="UBX DOMAIN-CONTAINING PROTEIN 4"/>
    <property type="match status" value="1"/>
</dbReference>
<dbReference type="InterPro" id="IPR001012">
    <property type="entry name" value="UBX_dom"/>
</dbReference>
<organism evidence="2 3">
    <name type="scientific">Nakaseomyces bracarensis</name>
    <dbReference type="NCBI Taxonomy" id="273131"/>
    <lineage>
        <taxon>Eukaryota</taxon>
        <taxon>Fungi</taxon>
        <taxon>Dikarya</taxon>
        <taxon>Ascomycota</taxon>
        <taxon>Saccharomycotina</taxon>
        <taxon>Saccharomycetes</taxon>
        <taxon>Saccharomycetales</taxon>
        <taxon>Saccharomycetaceae</taxon>
        <taxon>Nakaseomyces</taxon>
    </lineage>
</organism>
<evidence type="ECO:0000313" key="3">
    <source>
        <dbReference type="Proteomes" id="UP001623330"/>
    </source>
</evidence>
<name>A0ABR4NVM0_9SACH</name>
<dbReference type="SUPFAM" id="SSF54236">
    <property type="entry name" value="Ubiquitin-like"/>
    <property type="match status" value="1"/>
</dbReference>
<gene>
    <name evidence="2" type="ORF">RNJ44_04649</name>
</gene>
<evidence type="ECO:0000259" key="1">
    <source>
        <dbReference type="PROSITE" id="PS50033"/>
    </source>
</evidence>
<dbReference type="Pfam" id="PF00789">
    <property type="entry name" value="UBX"/>
    <property type="match status" value="1"/>
</dbReference>
<dbReference type="PROSITE" id="PS50033">
    <property type="entry name" value="UBX"/>
    <property type="match status" value="1"/>
</dbReference>
<keyword evidence="3" id="KW-1185">Reference proteome</keyword>
<dbReference type="SMART" id="SM00166">
    <property type="entry name" value="UBX"/>
    <property type="match status" value="1"/>
</dbReference>